<feature type="transmembrane region" description="Helical" evidence="5">
    <location>
        <begin position="220"/>
        <end position="248"/>
    </location>
</feature>
<dbReference type="GO" id="GO:0140359">
    <property type="term" value="F:ABC-type transporter activity"/>
    <property type="evidence" value="ECO:0007669"/>
    <property type="project" value="InterPro"/>
</dbReference>
<dbReference type="InterPro" id="IPR013525">
    <property type="entry name" value="ABC2_TM"/>
</dbReference>
<keyword evidence="8" id="KW-1185">Reference proteome</keyword>
<keyword evidence="4 5" id="KW-0472">Membrane</keyword>
<accession>A0A3N0CN21</accession>
<sequence length="393" mass="40705">MSAWTIIRLVAAREIRVKFTSRSYLLATGSMLAAVVLGGVLINVVDSSDPLKVGLTPQTSSVADAVTSLSGKGDVETKDVADEAAGKRQVRDGDLDALLTGTPDRLAVVVNKDLDPKLESVFTAIAQQQALSAQIEGLGGDPEKVASSLLSAVPKVTQLDPAETDGGKVVAAYIVGILIFLGLVTAGQLVAQGVVEEKTSRVVELLLATISPWQLMAGKVLGIGVVGLTQIAVVVAGGAGTASILGLVDTSELNLGATAISAIGWFLIGFTTYALALAGLAALVSRQEEVSSVISPVIMLMTLPYVVGVSIGTWEPDNPLVVWLSRIPFCSPLVMPIRIAGGGVPAWDVLLAVGLSLAIIPVLVWVAGRLYSNAVLQTGDRVKLLQAFRADRG</sequence>
<protein>
    <submittedName>
        <fullName evidence="7">ABC transporter permease</fullName>
    </submittedName>
</protein>
<feature type="transmembrane region" description="Helical" evidence="5">
    <location>
        <begin position="296"/>
        <end position="314"/>
    </location>
</feature>
<reference evidence="7 8" key="1">
    <citation type="submission" date="2018-11" db="EMBL/GenBank/DDBJ databases">
        <authorList>
            <person name="Li F."/>
        </authorList>
    </citation>
    <scope>NUCLEOTIDE SEQUENCE [LARGE SCALE GENOMIC DNA]</scope>
    <source>
        <strain evidence="7 8">Gsoil 097</strain>
    </source>
</reference>
<evidence type="ECO:0000256" key="3">
    <source>
        <dbReference type="ARBA" id="ARBA00022989"/>
    </source>
</evidence>
<organism evidence="7 8">
    <name type="scientific">Nocardioides marmoriginsengisoli</name>
    <dbReference type="NCBI Taxonomy" id="661483"/>
    <lineage>
        <taxon>Bacteria</taxon>
        <taxon>Bacillati</taxon>
        <taxon>Actinomycetota</taxon>
        <taxon>Actinomycetes</taxon>
        <taxon>Propionibacteriales</taxon>
        <taxon>Nocardioidaceae</taxon>
        <taxon>Nocardioides</taxon>
    </lineage>
</organism>
<comment type="subcellular location">
    <subcellularLocation>
        <location evidence="1">Membrane</location>
        <topology evidence="1">Multi-pass membrane protein</topology>
    </subcellularLocation>
</comment>
<proteinExistence type="predicted"/>
<dbReference type="EMBL" id="RJSE01000003">
    <property type="protein sequence ID" value="RNL64858.1"/>
    <property type="molecule type" value="Genomic_DNA"/>
</dbReference>
<evidence type="ECO:0000256" key="5">
    <source>
        <dbReference type="SAM" id="Phobius"/>
    </source>
</evidence>
<dbReference type="GO" id="GO:0016020">
    <property type="term" value="C:membrane"/>
    <property type="evidence" value="ECO:0007669"/>
    <property type="project" value="UniProtKB-SubCell"/>
</dbReference>
<dbReference type="PANTHER" id="PTHR43471">
    <property type="entry name" value="ABC TRANSPORTER PERMEASE"/>
    <property type="match status" value="1"/>
</dbReference>
<evidence type="ECO:0000256" key="1">
    <source>
        <dbReference type="ARBA" id="ARBA00004141"/>
    </source>
</evidence>
<feature type="transmembrane region" description="Helical" evidence="5">
    <location>
        <begin position="349"/>
        <end position="368"/>
    </location>
</feature>
<name>A0A3N0CN21_9ACTN</name>
<evidence type="ECO:0000256" key="2">
    <source>
        <dbReference type="ARBA" id="ARBA00022692"/>
    </source>
</evidence>
<evidence type="ECO:0000259" key="6">
    <source>
        <dbReference type="Pfam" id="PF12698"/>
    </source>
</evidence>
<evidence type="ECO:0000313" key="7">
    <source>
        <dbReference type="EMBL" id="RNL64858.1"/>
    </source>
</evidence>
<feature type="transmembrane region" description="Helical" evidence="5">
    <location>
        <begin position="23"/>
        <end position="45"/>
    </location>
</feature>
<feature type="transmembrane region" description="Helical" evidence="5">
    <location>
        <begin position="170"/>
        <end position="191"/>
    </location>
</feature>
<dbReference type="RefSeq" id="WP_123225961.1">
    <property type="nucleotide sequence ID" value="NZ_RJSE01000003.1"/>
</dbReference>
<dbReference type="OrthoDB" id="3268959at2"/>
<keyword evidence="2 5" id="KW-0812">Transmembrane</keyword>
<comment type="caution">
    <text evidence="7">The sequence shown here is derived from an EMBL/GenBank/DDBJ whole genome shotgun (WGS) entry which is preliminary data.</text>
</comment>
<feature type="domain" description="ABC-2 type transporter transmembrane" evidence="6">
    <location>
        <begin position="30"/>
        <end position="367"/>
    </location>
</feature>
<dbReference type="Pfam" id="PF12698">
    <property type="entry name" value="ABC2_membrane_3"/>
    <property type="match status" value="1"/>
</dbReference>
<evidence type="ECO:0000313" key="8">
    <source>
        <dbReference type="Proteomes" id="UP000267128"/>
    </source>
</evidence>
<gene>
    <name evidence="7" type="ORF">EFK50_02400</name>
</gene>
<dbReference type="AlphaFoldDB" id="A0A3N0CN21"/>
<dbReference type="PANTHER" id="PTHR43471:SF3">
    <property type="entry name" value="ABC TRANSPORTER PERMEASE PROTEIN NATB"/>
    <property type="match status" value="1"/>
</dbReference>
<dbReference type="Proteomes" id="UP000267128">
    <property type="component" value="Unassembled WGS sequence"/>
</dbReference>
<keyword evidence="3 5" id="KW-1133">Transmembrane helix</keyword>
<feature type="transmembrane region" description="Helical" evidence="5">
    <location>
        <begin position="260"/>
        <end position="284"/>
    </location>
</feature>
<evidence type="ECO:0000256" key="4">
    <source>
        <dbReference type="ARBA" id="ARBA00023136"/>
    </source>
</evidence>